<dbReference type="OrthoDB" id="1821976at2"/>
<sequence length="254" mass="29314">MEKQTPSYYSVLTADVRYSDKLTNFEKILYSEITALSNINGYSNASNSYFAKLYGFNAVSISRNIMHLKKYGFLKVTIIRNENKQITSRKLYPLTQGGINPKVNTPINPKVNTPINPNVNPPINHTVKGNTTSINTTSNNKSQKSSGKIYDTSNDNFKVANYLWEQIQKNNPEAKEPNLQNWANTVRLMHERDKRDYEKIKKMIDWCQTNDFWSTVVLSANKLRKQYDQMNAQAGRELNGSRQHKQKLNYEAIF</sequence>
<dbReference type="EMBL" id="VDFM01000001">
    <property type="protein sequence ID" value="MQS51626.1"/>
    <property type="molecule type" value="Genomic_DNA"/>
</dbReference>
<feature type="compositionally biased region" description="Low complexity" evidence="1">
    <location>
        <begin position="131"/>
        <end position="149"/>
    </location>
</feature>
<dbReference type="Pfam" id="PF13730">
    <property type="entry name" value="HTH_36"/>
    <property type="match status" value="1"/>
</dbReference>
<comment type="caution">
    <text evidence="3">The sequence shown here is derived from an EMBL/GenBank/DDBJ whole genome shotgun (WGS) entry which is preliminary data.</text>
</comment>
<feature type="region of interest" description="Disordered" evidence="1">
    <location>
        <begin position="131"/>
        <end position="150"/>
    </location>
</feature>
<dbReference type="EMBL" id="VDFN01000001">
    <property type="protein sequence ID" value="MQS44271.1"/>
    <property type="molecule type" value="Genomic_DNA"/>
</dbReference>
<keyword evidence="5" id="KW-1185">Reference proteome</keyword>
<name>A0A5P0ZF02_9LACO</name>
<dbReference type="Proteomes" id="UP000436655">
    <property type="component" value="Unassembled WGS sequence"/>
</dbReference>
<dbReference type="AlphaFoldDB" id="A0A5P0ZF02"/>
<organism evidence="3 4">
    <name type="scientific">Companilactobacillus mishanensis</name>
    <dbReference type="NCBI Taxonomy" id="2486008"/>
    <lineage>
        <taxon>Bacteria</taxon>
        <taxon>Bacillati</taxon>
        <taxon>Bacillota</taxon>
        <taxon>Bacilli</taxon>
        <taxon>Lactobacillales</taxon>
        <taxon>Lactobacillaceae</taxon>
        <taxon>Companilactobacillus</taxon>
    </lineage>
</organism>
<reference evidence="4 5" key="1">
    <citation type="journal article" date="2019" name="Syst. Appl. Microbiol.">
        <title>Polyphasic characterization of two novel Lactobacillus spp. isolated from blown salami packages: Description of Lactobacillus halodurans sp. nov. and Lactobacillus salsicarnum sp. nov.</title>
        <authorList>
            <person name="Schuster J.A."/>
            <person name="Klingl A."/>
            <person name="Vogel R.F."/>
            <person name="Ehrmann M.A."/>
        </authorList>
    </citation>
    <scope>NUCLEOTIDE SEQUENCE [LARGE SCALE GENOMIC DNA]</scope>
    <source>
        <strain evidence="2 5">TMW 1.2098</strain>
        <strain evidence="3 4">TMW 1.2118</strain>
    </source>
</reference>
<dbReference type="Proteomes" id="UP000380386">
    <property type="component" value="Unassembled WGS sequence"/>
</dbReference>
<evidence type="ECO:0000313" key="2">
    <source>
        <dbReference type="EMBL" id="MQS44271.1"/>
    </source>
</evidence>
<protein>
    <submittedName>
        <fullName evidence="3">Helix-turn-helix domain-containing protein</fullName>
    </submittedName>
</protein>
<accession>A0A5P0ZF02</accession>
<dbReference type="RefSeq" id="WP_153381685.1">
    <property type="nucleotide sequence ID" value="NZ_VDFM01000001.1"/>
</dbReference>
<proteinExistence type="predicted"/>
<reference evidence="2" key="2">
    <citation type="submission" date="2019-05" db="EMBL/GenBank/DDBJ databases">
        <authorList>
            <person name="Schuster J.A."/>
            <person name="Ehrmann M.A."/>
        </authorList>
    </citation>
    <scope>NUCLEOTIDE SEQUENCE</scope>
    <source>
        <strain evidence="2">TMW 1.2098</strain>
    </source>
</reference>
<gene>
    <name evidence="3" type="ORF">FHL02_01185</name>
    <name evidence="2" type="ORF">FHL03_02085</name>
</gene>
<evidence type="ECO:0000256" key="1">
    <source>
        <dbReference type="SAM" id="MobiDB-lite"/>
    </source>
</evidence>
<evidence type="ECO:0000313" key="5">
    <source>
        <dbReference type="Proteomes" id="UP000436655"/>
    </source>
</evidence>
<evidence type="ECO:0000313" key="3">
    <source>
        <dbReference type="EMBL" id="MQS51626.1"/>
    </source>
</evidence>
<evidence type="ECO:0000313" key="4">
    <source>
        <dbReference type="Proteomes" id="UP000380386"/>
    </source>
</evidence>